<dbReference type="AlphaFoldDB" id="A0A852T1J9"/>
<feature type="chain" id="PRO_5033026659" description="Lipoprotein" evidence="1">
    <location>
        <begin position="38"/>
        <end position="191"/>
    </location>
</feature>
<proteinExistence type="predicted"/>
<keyword evidence="1" id="KW-0732">Signal</keyword>
<dbReference type="RefSeq" id="WP_246298038.1">
    <property type="nucleotide sequence ID" value="NZ_BAAAPX010000001.1"/>
</dbReference>
<dbReference type="EMBL" id="JACCBJ010000001">
    <property type="protein sequence ID" value="NYD74712.1"/>
    <property type="molecule type" value="Genomic_DNA"/>
</dbReference>
<protein>
    <recommendedName>
        <fullName evidence="4">Lipoprotein</fullName>
    </recommendedName>
</protein>
<dbReference type="Proteomes" id="UP000589620">
    <property type="component" value="Unassembled WGS sequence"/>
</dbReference>
<sequence length="191" mass="21072">MTPATANGHRMVLRVAGLAALLAMGALVGCAPQPMTAKEIQQVEDQDRADRAAAQEEVQRLYDEATALVADTWPNAPEMGWGYGCGDYADGTESESWDIFNQYKGPTKFSAEETAERVAKLWTDYGFPTKVVEDNRIYPPRKVVSYPPYLTGVREDGFGLLFTIGENYADFDGNSRCAPIDPDDPVLPKNW</sequence>
<evidence type="ECO:0000313" key="2">
    <source>
        <dbReference type="EMBL" id="NYD74712.1"/>
    </source>
</evidence>
<organism evidence="2 3">
    <name type="scientific">Leifsonia soli</name>
    <dbReference type="NCBI Taxonomy" id="582665"/>
    <lineage>
        <taxon>Bacteria</taxon>
        <taxon>Bacillati</taxon>
        <taxon>Actinomycetota</taxon>
        <taxon>Actinomycetes</taxon>
        <taxon>Micrococcales</taxon>
        <taxon>Microbacteriaceae</taxon>
        <taxon>Leifsonia</taxon>
    </lineage>
</organism>
<feature type="signal peptide" evidence="1">
    <location>
        <begin position="1"/>
        <end position="37"/>
    </location>
</feature>
<name>A0A852T1J9_9MICO</name>
<evidence type="ECO:0008006" key="4">
    <source>
        <dbReference type="Google" id="ProtNLM"/>
    </source>
</evidence>
<evidence type="ECO:0000256" key="1">
    <source>
        <dbReference type="SAM" id="SignalP"/>
    </source>
</evidence>
<comment type="caution">
    <text evidence="2">The sequence shown here is derived from an EMBL/GenBank/DDBJ whole genome shotgun (WGS) entry which is preliminary data.</text>
</comment>
<gene>
    <name evidence="2" type="ORF">BJ963_002231</name>
</gene>
<reference evidence="2 3" key="1">
    <citation type="submission" date="2020-07" db="EMBL/GenBank/DDBJ databases">
        <title>Sequencing the genomes of 1000 actinobacteria strains.</title>
        <authorList>
            <person name="Klenk H.-P."/>
        </authorList>
    </citation>
    <scope>NUCLEOTIDE SEQUENCE [LARGE SCALE GENOMIC DNA]</scope>
    <source>
        <strain evidence="2 3">DSM 23871</strain>
    </source>
</reference>
<evidence type="ECO:0000313" key="3">
    <source>
        <dbReference type="Proteomes" id="UP000589620"/>
    </source>
</evidence>
<accession>A0A852T1J9</accession>
<keyword evidence="3" id="KW-1185">Reference proteome</keyword>